<dbReference type="VEuPathDB" id="FungiDB:CC77DRAFT_1061567"/>
<proteinExistence type="predicted"/>
<dbReference type="RefSeq" id="XP_018385516.1">
    <property type="nucleotide sequence ID" value="XM_018528446.1"/>
</dbReference>
<evidence type="ECO:0000259" key="1">
    <source>
        <dbReference type="PROSITE" id="PS51186"/>
    </source>
</evidence>
<dbReference type="OMA" id="DANPEHM"/>
<dbReference type="Proteomes" id="UP000077248">
    <property type="component" value="Unassembled WGS sequence"/>
</dbReference>
<keyword evidence="2" id="KW-0808">Transferase</keyword>
<dbReference type="AlphaFoldDB" id="A0A177DK49"/>
<dbReference type="PANTHER" id="PTHR42791:SF2">
    <property type="entry name" value="N-ACETYLTRANSFERASE DOMAIN-CONTAINING PROTEIN"/>
    <property type="match status" value="1"/>
</dbReference>
<keyword evidence="2" id="KW-0012">Acyltransferase</keyword>
<sequence>MSQFRVRQAELRDLPRVTTVGLASLPDDPAFVWLYRYRHQYPDDNYFFWLQVFKTYLYTPNITFLVAEEVASLDKKSEDRGEAVATIFAFAIWERNEKKTATQALTSLYNNCSLETIHRCVTKLENWAIRQEFPRRDADVNRLGAFEKGMNHTHSKYWEKTYPQNFYLSLLATHPDYRRRGAGTALTQWGIDQAMTAGFDVGLEASPMGFPLYQHLGFIHLEDHVLKADNDSTSVVLRIMVYEKDQKSLSV</sequence>
<name>A0A177DK49_ALTAL</name>
<dbReference type="SUPFAM" id="SSF55729">
    <property type="entry name" value="Acyl-CoA N-acyltransferases (Nat)"/>
    <property type="match status" value="1"/>
</dbReference>
<dbReference type="Pfam" id="PF13673">
    <property type="entry name" value="Acetyltransf_10"/>
    <property type="match status" value="1"/>
</dbReference>
<dbReference type="InterPro" id="IPR052523">
    <property type="entry name" value="Trichothecene_AcTrans"/>
</dbReference>
<dbReference type="EMBL" id="KV441479">
    <property type="protein sequence ID" value="OAG20095.1"/>
    <property type="molecule type" value="Genomic_DNA"/>
</dbReference>
<dbReference type="GeneID" id="29114040"/>
<feature type="domain" description="N-acetyltransferase" evidence="1">
    <location>
        <begin position="90"/>
        <end position="242"/>
    </location>
</feature>
<dbReference type="InterPro" id="IPR000182">
    <property type="entry name" value="GNAT_dom"/>
</dbReference>
<dbReference type="CDD" id="cd04301">
    <property type="entry name" value="NAT_SF"/>
    <property type="match status" value="1"/>
</dbReference>
<dbReference type="KEGG" id="aalt:CC77DRAFT_1061567"/>
<gene>
    <name evidence="2" type="ORF">CC77DRAFT_1061567</name>
</gene>
<dbReference type="PANTHER" id="PTHR42791">
    <property type="entry name" value="GNAT FAMILY ACETYLTRANSFERASE"/>
    <property type="match status" value="1"/>
</dbReference>
<dbReference type="InterPro" id="IPR016181">
    <property type="entry name" value="Acyl_CoA_acyltransferase"/>
</dbReference>
<evidence type="ECO:0000313" key="2">
    <source>
        <dbReference type="EMBL" id="OAG20095.1"/>
    </source>
</evidence>
<keyword evidence="3" id="KW-1185">Reference proteome</keyword>
<evidence type="ECO:0000313" key="3">
    <source>
        <dbReference type="Proteomes" id="UP000077248"/>
    </source>
</evidence>
<organism evidence="2 3">
    <name type="scientific">Alternaria alternata</name>
    <name type="common">Alternaria rot fungus</name>
    <name type="synonym">Torula alternata</name>
    <dbReference type="NCBI Taxonomy" id="5599"/>
    <lineage>
        <taxon>Eukaryota</taxon>
        <taxon>Fungi</taxon>
        <taxon>Dikarya</taxon>
        <taxon>Ascomycota</taxon>
        <taxon>Pezizomycotina</taxon>
        <taxon>Dothideomycetes</taxon>
        <taxon>Pleosporomycetidae</taxon>
        <taxon>Pleosporales</taxon>
        <taxon>Pleosporineae</taxon>
        <taxon>Pleosporaceae</taxon>
        <taxon>Alternaria</taxon>
        <taxon>Alternaria sect. Alternaria</taxon>
        <taxon>Alternaria alternata complex</taxon>
    </lineage>
</organism>
<reference evidence="2 3" key="1">
    <citation type="submission" date="2016-05" db="EMBL/GenBank/DDBJ databases">
        <title>Comparative analysis of secretome profiles of manganese(II)-oxidizing ascomycete fungi.</title>
        <authorList>
            <consortium name="DOE Joint Genome Institute"/>
            <person name="Zeiner C.A."/>
            <person name="Purvine S.O."/>
            <person name="Zink E.M."/>
            <person name="Wu S."/>
            <person name="Pasa-Tolic L."/>
            <person name="Chaput D.L."/>
            <person name="Haridas S."/>
            <person name="Grigoriev I.V."/>
            <person name="Santelli C.M."/>
            <person name="Hansel C.M."/>
        </authorList>
    </citation>
    <scope>NUCLEOTIDE SEQUENCE [LARGE SCALE GENOMIC DNA]</scope>
    <source>
        <strain evidence="2 3">SRC1lrK2f</strain>
    </source>
</reference>
<protein>
    <submittedName>
        <fullName evidence="2">Acyl-CoA N-acyltransferase</fullName>
    </submittedName>
</protein>
<dbReference type="PROSITE" id="PS51186">
    <property type="entry name" value="GNAT"/>
    <property type="match status" value="1"/>
</dbReference>
<dbReference type="Gene3D" id="3.40.630.30">
    <property type="match status" value="1"/>
</dbReference>
<accession>A0A177DK49</accession>
<dbReference type="GO" id="GO:0016747">
    <property type="term" value="F:acyltransferase activity, transferring groups other than amino-acyl groups"/>
    <property type="evidence" value="ECO:0007669"/>
    <property type="project" value="InterPro"/>
</dbReference>